<dbReference type="EMBL" id="CACRXK020013880">
    <property type="protein sequence ID" value="CAB4025895.1"/>
    <property type="molecule type" value="Genomic_DNA"/>
</dbReference>
<dbReference type="Gene3D" id="3.80.10.10">
    <property type="entry name" value="Ribonuclease Inhibitor"/>
    <property type="match status" value="1"/>
</dbReference>
<accession>A0A7D9JAT2</accession>
<dbReference type="InterPro" id="IPR032675">
    <property type="entry name" value="LRR_dom_sf"/>
</dbReference>
<proteinExistence type="predicted"/>
<dbReference type="Proteomes" id="UP001152795">
    <property type="component" value="Unassembled WGS sequence"/>
</dbReference>
<comment type="caution">
    <text evidence="1">The sequence shown here is derived from an EMBL/GenBank/DDBJ whole genome shotgun (WGS) entry which is preliminary data.</text>
</comment>
<sequence>MILDCSDLGLDYIPGGYKNVRVLDMRRNNISSVSEGTLLGLYPNLDLIDLRENPINCRKAIFSNIKVKVNCVVSTNTVQTELLLSSQQFYYTTSTAMQMDLRTSKKCLLCVSTSTRPRQTLSSSLRIKLRGYSPPNGPEKLINIIILATFIPTSIFILSVCVYRFRSVRCWAPRVDQRSVETVEMPRIGSTQTIDTTDSSLSIYSSEM</sequence>
<organism evidence="1 2">
    <name type="scientific">Paramuricea clavata</name>
    <name type="common">Red gorgonian</name>
    <name type="synonym">Violescent sea-whip</name>
    <dbReference type="NCBI Taxonomy" id="317549"/>
    <lineage>
        <taxon>Eukaryota</taxon>
        <taxon>Metazoa</taxon>
        <taxon>Cnidaria</taxon>
        <taxon>Anthozoa</taxon>
        <taxon>Octocorallia</taxon>
        <taxon>Malacalcyonacea</taxon>
        <taxon>Plexauridae</taxon>
        <taxon>Paramuricea</taxon>
    </lineage>
</organism>
<dbReference type="OrthoDB" id="10027416at2759"/>
<dbReference type="SUPFAM" id="SSF52058">
    <property type="entry name" value="L domain-like"/>
    <property type="match status" value="1"/>
</dbReference>
<keyword evidence="2" id="KW-1185">Reference proteome</keyword>
<name>A0A7D9JAT2_PARCT</name>
<reference evidence="1" key="1">
    <citation type="submission" date="2020-04" db="EMBL/GenBank/DDBJ databases">
        <authorList>
            <person name="Alioto T."/>
            <person name="Alioto T."/>
            <person name="Gomez Garrido J."/>
        </authorList>
    </citation>
    <scope>NUCLEOTIDE SEQUENCE</scope>
    <source>
        <strain evidence="1">A484AB</strain>
    </source>
</reference>
<dbReference type="AlphaFoldDB" id="A0A7D9JAT2"/>
<protein>
    <submittedName>
        <fullName evidence="1">Uncharacterized protein</fullName>
    </submittedName>
</protein>
<gene>
    <name evidence="1" type="ORF">PACLA_8A031629</name>
</gene>
<evidence type="ECO:0000313" key="2">
    <source>
        <dbReference type="Proteomes" id="UP001152795"/>
    </source>
</evidence>
<evidence type="ECO:0000313" key="1">
    <source>
        <dbReference type="EMBL" id="CAB4025895.1"/>
    </source>
</evidence>